<dbReference type="InterPro" id="IPR008984">
    <property type="entry name" value="SMAD_FHA_dom_sf"/>
</dbReference>
<accession>A0A811JTN0</accession>
<sequence>MAELDDQKIRRSTRDIKRPKFDDEIVESVSAIKGVFKKKSDRLSPDLPLMKELEDKAYLNDRKRKEKLQVASKISVFNNQKVASKSMNDIEKPTTSSAQINEILKRWAVQDDILLMSSVTHLCDLNAVYSSTPFSRNYTLAEVDARWYGLLYDEAINKATMERIEKLPFDQIMAIQAKVPFSVEEEEILMTLTPFRITTHYTMFENLLCQHRAVFHSCRTPAVLEEHWRYMKHYNLLSEQSVPVFDEELIKLERQPESSSNNNVSLSNNADHKHVAQDVFNSMADMEEWEKVITKAVTGVSNVLQFDKDTLAVLKGRCVSFDIRKDRVLIGRSTQKHRVDVNLAFEGPTAHISRRQAVLKIDHKGRAIIYNIGNASMYVDKVPLLKGSKMELVNNSMLEIGLLRLLFCRNQDAFDTTNSVSAAVARASVSQNPPGFGSQ</sequence>
<evidence type="ECO:0000313" key="3">
    <source>
        <dbReference type="Proteomes" id="UP000614601"/>
    </source>
</evidence>
<dbReference type="Pfam" id="PF13325">
    <property type="entry name" value="MCRS_N"/>
    <property type="match status" value="1"/>
</dbReference>
<feature type="domain" description="FHA" evidence="1">
    <location>
        <begin position="328"/>
        <end position="384"/>
    </location>
</feature>
<gene>
    <name evidence="2" type="ORF">BOKJ2_LOCUS1195</name>
</gene>
<dbReference type="SUPFAM" id="SSF49879">
    <property type="entry name" value="SMAD/FHA domain"/>
    <property type="match status" value="1"/>
</dbReference>
<dbReference type="Gene3D" id="2.60.200.20">
    <property type="match status" value="1"/>
</dbReference>
<evidence type="ECO:0000313" key="2">
    <source>
        <dbReference type="EMBL" id="CAD5206511.1"/>
    </source>
</evidence>
<protein>
    <recommendedName>
        <fullName evidence="1">FHA domain-containing protein</fullName>
    </recommendedName>
</protein>
<dbReference type="GO" id="GO:0031011">
    <property type="term" value="C:Ino80 complex"/>
    <property type="evidence" value="ECO:0007669"/>
    <property type="project" value="InterPro"/>
</dbReference>
<dbReference type="Proteomes" id="UP000783686">
    <property type="component" value="Unassembled WGS sequence"/>
</dbReference>
<dbReference type="EMBL" id="CAJFCW020000001">
    <property type="protein sequence ID" value="CAG9082068.1"/>
    <property type="molecule type" value="Genomic_DNA"/>
</dbReference>
<dbReference type="Pfam" id="PF00498">
    <property type="entry name" value="FHA"/>
    <property type="match status" value="1"/>
</dbReference>
<dbReference type="OrthoDB" id="10262769at2759"/>
<dbReference type="PANTHER" id="PTHR13233:SF0">
    <property type="entry name" value="MICROSPHERULE PROTEIN 1"/>
    <property type="match status" value="1"/>
</dbReference>
<name>A0A811JTN0_9BILA</name>
<dbReference type="PANTHER" id="PTHR13233">
    <property type="entry name" value="MICROSPHERULE PROTEIN 1"/>
    <property type="match status" value="1"/>
</dbReference>
<organism evidence="2 3">
    <name type="scientific">Bursaphelenchus okinawaensis</name>
    <dbReference type="NCBI Taxonomy" id="465554"/>
    <lineage>
        <taxon>Eukaryota</taxon>
        <taxon>Metazoa</taxon>
        <taxon>Ecdysozoa</taxon>
        <taxon>Nematoda</taxon>
        <taxon>Chromadorea</taxon>
        <taxon>Rhabditida</taxon>
        <taxon>Tylenchina</taxon>
        <taxon>Tylenchomorpha</taxon>
        <taxon>Aphelenchoidea</taxon>
        <taxon>Aphelenchoididae</taxon>
        <taxon>Bursaphelenchus</taxon>
    </lineage>
</organism>
<dbReference type="InterPro" id="IPR037912">
    <property type="entry name" value="MCRS1"/>
</dbReference>
<reference evidence="2" key="1">
    <citation type="submission" date="2020-09" db="EMBL/GenBank/DDBJ databases">
        <authorList>
            <person name="Kikuchi T."/>
        </authorList>
    </citation>
    <scope>NUCLEOTIDE SEQUENCE</scope>
    <source>
        <strain evidence="2">SH1</strain>
    </source>
</reference>
<dbReference type="AlphaFoldDB" id="A0A811JTN0"/>
<proteinExistence type="predicted"/>
<dbReference type="GO" id="GO:0044545">
    <property type="term" value="C:NSL complex"/>
    <property type="evidence" value="ECO:0007669"/>
    <property type="project" value="TreeGrafter"/>
</dbReference>
<dbReference type="EMBL" id="CAJFDH010000001">
    <property type="protein sequence ID" value="CAD5206511.1"/>
    <property type="molecule type" value="Genomic_DNA"/>
</dbReference>
<evidence type="ECO:0000259" key="1">
    <source>
        <dbReference type="PROSITE" id="PS50006"/>
    </source>
</evidence>
<dbReference type="GO" id="GO:0045944">
    <property type="term" value="P:positive regulation of transcription by RNA polymerase II"/>
    <property type="evidence" value="ECO:0007669"/>
    <property type="project" value="TreeGrafter"/>
</dbReference>
<keyword evidence="3" id="KW-1185">Reference proteome</keyword>
<dbReference type="GO" id="GO:0071339">
    <property type="term" value="C:MLL1 complex"/>
    <property type="evidence" value="ECO:0007669"/>
    <property type="project" value="InterPro"/>
</dbReference>
<dbReference type="PROSITE" id="PS50006">
    <property type="entry name" value="FHA_DOMAIN"/>
    <property type="match status" value="1"/>
</dbReference>
<dbReference type="InterPro" id="IPR000253">
    <property type="entry name" value="FHA_dom"/>
</dbReference>
<dbReference type="InterPro" id="IPR025999">
    <property type="entry name" value="MCRS_N"/>
</dbReference>
<dbReference type="GO" id="GO:0002151">
    <property type="term" value="F:G-quadruplex RNA binding"/>
    <property type="evidence" value="ECO:0007669"/>
    <property type="project" value="InterPro"/>
</dbReference>
<comment type="caution">
    <text evidence="2">The sequence shown here is derived from an EMBL/GenBank/DDBJ whole genome shotgun (WGS) entry which is preliminary data.</text>
</comment>
<dbReference type="Proteomes" id="UP000614601">
    <property type="component" value="Unassembled WGS sequence"/>
</dbReference>